<feature type="domain" description="Guanylate cyclase" evidence="21">
    <location>
        <begin position="819"/>
        <end position="946"/>
    </location>
</feature>
<keyword evidence="5" id="KW-0812">Transmembrane</keyword>
<dbReference type="GO" id="GO:0046872">
    <property type="term" value="F:metal ion binding"/>
    <property type="evidence" value="ECO:0007669"/>
    <property type="project" value="UniProtKB-KW"/>
</dbReference>
<dbReference type="Gene3D" id="3.30.70.1230">
    <property type="entry name" value="Nucleotide cyclase"/>
    <property type="match status" value="1"/>
</dbReference>
<dbReference type="Gene3D" id="3.40.50.2300">
    <property type="match status" value="2"/>
</dbReference>
<dbReference type="GO" id="GO:0005524">
    <property type="term" value="F:ATP binding"/>
    <property type="evidence" value="ECO:0007669"/>
    <property type="project" value="UniProtKB-KW"/>
</dbReference>
<keyword evidence="18" id="KW-0175">Coiled coil</keyword>
<evidence type="ECO:0000256" key="12">
    <source>
        <dbReference type="ARBA" id="ARBA00023136"/>
    </source>
</evidence>
<dbReference type="EC" id="4.6.1.1" evidence="3"/>
<dbReference type="SMART" id="SM00086">
    <property type="entry name" value="PAC"/>
    <property type="match status" value="2"/>
</dbReference>
<evidence type="ECO:0000256" key="17">
    <source>
        <dbReference type="RuleBase" id="RU000405"/>
    </source>
</evidence>
<dbReference type="InterPro" id="IPR018297">
    <property type="entry name" value="A/G_cyclase_CS"/>
</dbReference>
<protein>
    <recommendedName>
        <fullName evidence="4">Adenylate cyclase</fullName>
        <ecNumber evidence="3">4.6.1.1</ecNumber>
    </recommendedName>
    <alternativeName>
        <fullName evidence="14">ATP pyrophosphate-lyase</fullName>
    </alternativeName>
    <alternativeName>
        <fullName evidence="15">Adenylyl cyclase</fullName>
    </alternativeName>
</protein>
<dbReference type="InterPro" id="IPR035965">
    <property type="entry name" value="PAS-like_dom_sf"/>
</dbReference>
<dbReference type="Gene3D" id="3.30.450.20">
    <property type="entry name" value="PAS domain"/>
    <property type="match status" value="2"/>
</dbReference>
<dbReference type="PANTHER" id="PTHR47628:SF1">
    <property type="entry name" value="ALIPHATIC AMIDASE EXPRESSION-REGULATING PROTEIN"/>
    <property type="match status" value="1"/>
</dbReference>
<sequence length="1009" mass="113379">MDRKAKSLNTENKSRTEVIRVGVINSLSDSRIDLRGDDLGSETLIKDATLMAIAEINQSGGILGRTIEPIVVDIAPNDQNIALQTRALITELEVKNLFGCGTSSNRKSVIPLLVKTQSQLWYPYGYEGLECSPNVFYTGTCPNQVVQPAIDWLLQHKGDRLYLIGTDGIYSRTVNKIIRAQLKLQNGLLLGEDYVPRNITNYRDIIAKIKHIEPTTVVITLSLANSVAFLQQYAEAGITAAEIPVLALRFTDLELRQLCDRLRQDHLELGSIAGHLASANYFQSLDTSQNQDFLRKVAHWFEASQKPLPAVHVTMQSAYSQVFLWKQAVESAQTFDGIAVRQAAYGQSFDSPAGKIVCDRNQHIWTACRIAEISNVGHFEILYTIDPIKPMPWLGVEDLPAKTSTVAIEMLADITQGIQQSWQLEKDAQDLEMTIAELLGRGHGKGRNQLAPEITRAVMSKLFNANQRLLKTQADLLNVEGALRDANELLEQRIEQRTIQLQKTIKRLQNEATDRQQAEMLLRESQQRFSAIADNVPGVVYRAVLHPDGEVSMPYISPRTQEIFGISVEEFTEHLEWVFDMAHPEDRAELNEIVQNSAEALITFEHEYRVSSLFEKVKWVRIISQPHRHENGDTVWDGVIIDISHQKQIEESLRQAEEKYRSIFERAIEGIFQAQPDGCYINANPALANIYGYDTPSDLLTKVADDPYRLFTEPERYQDLLHQISTNGSVNSFEALVYKSDRSIIWILINAKANYDQQGNFISYEGLVQDITERKQTEQALKAEQEKSENLLLNILPKAIVSELKLGHNTIASRSDNVTILFADIVDFTALSTQVSPNDLVTMLNEIFSSFDLLADRLGLEKIKTIGDAYMVVGGLPTARADHAEAIAEMALAMQRAIAQFKRGDDTTFRLRIGINTGAVVAGVIGIRKFIYDLWGDAVNIASRMESHGLAGGIQVTQSTYDLIQDKYSFWYRGKVFIKGRGEMDTYMLLDRKFPLSSLEIPELNSTNV</sequence>
<organism evidence="22 23">
    <name type="scientific">Pseudanabaena catenata USMAC16</name>
    <dbReference type="NCBI Taxonomy" id="1855837"/>
    <lineage>
        <taxon>Bacteria</taxon>
        <taxon>Bacillati</taxon>
        <taxon>Cyanobacteriota</taxon>
        <taxon>Cyanophyceae</taxon>
        <taxon>Pseudanabaenales</taxon>
        <taxon>Pseudanabaenaceae</taxon>
        <taxon>Pseudanabaena</taxon>
    </lineage>
</organism>
<comment type="subunit">
    <text evidence="16">Homodimer. Can also exist as monomer.</text>
</comment>
<evidence type="ECO:0000256" key="2">
    <source>
        <dbReference type="ARBA" id="ARBA00004479"/>
    </source>
</evidence>
<dbReference type="EMBL" id="VBTY01000030">
    <property type="protein sequence ID" value="MDG3494038.1"/>
    <property type="molecule type" value="Genomic_DNA"/>
</dbReference>
<accession>A0A9X4RGR5</accession>
<evidence type="ECO:0000256" key="9">
    <source>
        <dbReference type="ARBA" id="ARBA00022842"/>
    </source>
</evidence>
<evidence type="ECO:0000256" key="14">
    <source>
        <dbReference type="ARBA" id="ARBA00032597"/>
    </source>
</evidence>
<feature type="domain" description="PAC" evidence="20">
    <location>
        <begin position="604"/>
        <end position="655"/>
    </location>
</feature>
<feature type="domain" description="PAC" evidence="20">
    <location>
        <begin position="731"/>
        <end position="783"/>
    </location>
</feature>
<dbReference type="InterPro" id="IPR028082">
    <property type="entry name" value="Peripla_BP_I"/>
</dbReference>
<keyword evidence="9" id="KW-0460">Magnesium</keyword>
<evidence type="ECO:0000256" key="15">
    <source>
        <dbReference type="ARBA" id="ARBA00032637"/>
    </source>
</evidence>
<feature type="coiled-coil region" evidence="18">
    <location>
        <begin position="491"/>
        <end position="528"/>
    </location>
</feature>
<dbReference type="PROSITE" id="PS00452">
    <property type="entry name" value="GUANYLATE_CYCLASE_1"/>
    <property type="match status" value="1"/>
</dbReference>
<evidence type="ECO:0000256" key="8">
    <source>
        <dbReference type="ARBA" id="ARBA00022840"/>
    </source>
</evidence>
<evidence type="ECO:0000256" key="3">
    <source>
        <dbReference type="ARBA" id="ARBA00012201"/>
    </source>
</evidence>
<proteinExistence type="inferred from homology"/>
<dbReference type="PANTHER" id="PTHR47628">
    <property type="match status" value="1"/>
</dbReference>
<gene>
    <name evidence="22" type="ORF">FEV09_05650</name>
</gene>
<dbReference type="RefSeq" id="WP_009626102.1">
    <property type="nucleotide sequence ID" value="NZ_VBTY01000030.1"/>
</dbReference>
<evidence type="ECO:0000259" key="20">
    <source>
        <dbReference type="PROSITE" id="PS50113"/>
    </source>
</evidence>
<evidence type="ECO:0000313" key="22">
    <source>
        <dbReference type="EMBL" id="MDG3494038.1"/>
    </source>
</evidence>
<keyword evidence="8" id="KW-0067">ATP-binding</keyword>
<dbReference type="GO" id="GO:0005886">
    <property type="term" value="C:plasma membrane"/>
    <property type="evidence" value="ECO:0007669"/>
    <property type="project" value="UniProtKB-ARBA"/>
</dbReference>
<dbReference type="PROSITE" id="PS50113">
    <property type="entry name" value="PAC"/>
    <property type="match status" value="2"/>
</dbReference>
<comment type="catalytic activity">
    <reaction evidence="1">
        <text>ATP = 3',5'-cyclic AMP + diphosphate</text>
        <dbReference type="Rhea" id="RHEA:15389"/>
        <dbReference type="ChEBI" id="CHEBI:30616"/>
        <dbReference type="ChEBI" id="CHEBI:33019"/>
        <dbReference type="ChEBI" id="CHEBI:58165"/>
        <dbReference type="EC" id="4.6.1.1"/>
    </reaction>
</comment>
<dbReference type="InterPro" id="IPR029787">
    <property type="entry name" value="Nucleotide_cyclase"/>
</dbReference>
<evidence type="ECO:0000259" key="21">
    <source>
        <dbReference type="PROSITE" id="PS50125"/>
    </source>
</evidence>
<keyword evidence="23" id="KW-1185">Reference proteome</keyword>
<keyword evidence="6" id="KW-0479">Metal-binding</keyword>
<dbReference type="GO" id="GO:0004016">
    <property type="term" value="F:adenylate cyclase activity"/>
    <property type="evidence" value="ECO:0007669"/>
    <property type="project" value="UniProtKB-EC"/>
</dbReference>
<dbReference type="Pfam" id="PF00211">
    <property type="entry name" value="Guanylate_cyc"/>
    <property type="match status" value="1"/>
</dbReference>
<evidence type="ECO:0000256" key="1">
    <source>
        <dbReference type="ARBA" id="ARBA00001593"/>
    </source>
</evidence>
<dbReference type="CDD" id="cd07302">
    <property type="entry name" value="CHD"/>
    <property type="match status" value="1"/>
</dbReference>
<dbReference type="InterPro" id="IPR000014">
    <property type="entry name" value="PAS"/>
</dbReference>
<evidence type="ECO:0000256" key="18">
    <source>
        <dbReference type="SAM" id="Coils"/>
    </source>
</evidence>
<dbReference type="GO" id="GO:0035556">
    <property type="term" value="P:intracellular signal transduction"/>
    <property type="evidence" value="ECO:0007669"/>
    <property type="project" value="InterPro"/>
</dbReference>
<evidence type="ECO:0000256" key="10">
    <source>
        <dbReference type="ARBA" id="ARBA00022989"/>
    </source>
</evidence>
<feature type="domain" description="PAS" evidence="19">
    <location>
        <begin position="656"/>
        <end position="693"/>
    </location>
</feature>
<evidence type="ECO:0000259" key="19">
    <source>
        <dbReference type="PROSITE" id="PS50112"/>
    </source>
</evidence>
<dbReference type="InterPro" id="IPR000700">
    <property type="entry name" value="PAS-assoc_C"/>
</dbReference>
<reference evidence="22" key="1">
    <citation type="submission" date="2019-05" db="EMBL/GenBank/DDBJ databases">
        <title>Whole genome sequencing of Pseudanabaena catenata USMAC16.</title>
        <authorList>
            <person name="Khan Z."/>
            <person name="Omar W.M."/>
            <person name="Convey P."/>
            <person name="Merican F."/>
            <person name="Najimudin N."/>
        </authorList>
    </citation>
    <scope>NUCLEOTIDE SEQUENCE</scope>
    <source>
        <strain evidence="22">USMAC16</strain>
    </source>
</reference>
<dbReference type="InterPro" id="IPR013655">
    <property type="entry name" value="PAS_fold_3"/>
</dbReference>
<dbReference type="CDD" id="cd00130">
    <property type="entry name" value="PAS"/>
    <property type="match status" value="2"/>
</dbReference>
<dbReference type="AlphaFoldDB" id="A0A9X4RGR5"/>
<keyword evidence="12" id="KW-0472">Membrane</keyword>
<dbReference type="Proteomes" id="UP001152872">
    <property type="component" value="Unassembled WGS sequence"/>
</dbReference>
<dbReference type="SUPFAM" id="SSF55785">
    <property type="entry name" value="PYP-like sensor domain (PAS domain)"/>
    <property type="match status" value="2"/>
</dbReference>
<dbReference type="GO" id="GO:0006171">
    <property type="term" value="P:cAMP biosynthetic process"/>
    <property type="evidence" value="ECO:0007669"/>
    <property type="project" value="UniProtKB-KW"/>
</dbReference>
<keyword evidence="7" id="KW-0547">Nucleotide-binding</keyword>
<dbReference type="Pfam" id="PF13433">
    <property type="entry name" value="Peripla_BP_5"/>
    <property type="match status" value="1"/>
</dbReference>
<comment type="caution">
    <text evidence="22">The sequence shown here is derived from an EMBL/GenBank/DDBJ whole genome shotgun (WGS) entry which is preliminary data.</text>
</comment>
<dbReference type="SUPFAM" id="SSF53822">
    <property type="entry name" value="Periplasmic binding protein-like I"/>
    <property type="match status" value="1"/>
</dbReference>
<keyword evidence="11" id="KW-0115">cAMP biosynthesis</keyword>
<keyword evidence="13 17" id="KW-0456">Lyase</keyword>
<evidence type="ECO:0000313" key="23">
    <source>
        <dbReference type="Proteomes" id="UP001152872"/>
    </source>
</evidence>
<evidence type="ECO:0000256" key="4">
    <source>
        <dbReference type="ARBA" id="ARBA00021420"/>
    </source>
</evidence>
<dbReference type="InterPro" id="IPR001054">
    <property type="entry name" value="A/G_cyclase"/>
</dbReference>
<dbReference type="SMART" id="SM00044">
    <property type="entry name" value="CYCc"/>
    <property type="match status" value="1"/>
</dbReference>
<dbReference type="SUPFAM" id="SSF55073">
    <property type="entry name" value="Nucleotide cyclase"/>
    <property type="match status" value="1"/>
</dbReference>
<evidence type="ECO:0000256" key="5">
    <source>
        <dbReference type="ARBA" id="ARBA00022692"/>
    </source>
</evidence>
<evidence type="ECO:0000256" key="11">
    <source>
        <dbReference type="ARBA" id="ARBA00022998"/>
    </source>
</evidence>
<evidence type="ECO:0000256" key="16">
    <source>
        <dbReference type="ARBA" id="ARBA00064436"/>
    </source>
</evidence>
<comment type="subcellular location">
    <subcellularLocation>
        <location evidence="2">Membrane</location>
        <topology evidence="2">Single-pass type I membrane protein</topology>
    </subcellularLocation>
</comment>
<dbReference type="Pfam" id="PF08447">
    <property type="entry name" value="PAS_3"/>
    <property type="match status" value="1"/>
</dbReference>
<comment type="similarity">
    <text evidence="17">Belongs to the adenylyl cyclase class-4/guanylyl cyclase family.</text>
</comment>
<dbReference type="PROSITE" id="PS50112">
    <property type="entry name" value="PAS"/>
    <property type="match status" value="2"/>
</dbReference>
<evidence type="ECO:0000256" key="7">
    <source>
        <dbReference type="ARBA" id="ARBA00022741"/>
    </source>
</evidence>
<dbReference type="SMART" id="SM00091">
    <property type="entry name" value="PAS"/>
    <property type="match status" value="2"/>
</dbReference>
<evidence type="ECO:0000256" key="13">
    <source>
        <dbReference type="ARBA" id="ARBA00023239"/>
    </source>
</evidence>
<keyword evidence="10" id="KW-1133">Transmembrane helix</keyword>
<dbReference type="NCBIfam" id="TIGR00229">
    <property type="entry name" value="sensory_box"/>
    <property type="match status" value="2"/>
</dbReference>
<dbReference type="FunFam" id="3.30.70.1230:FF:000033">
    <property type="entry name" value="Adenylate cyclase"/>
    <property type="match status" value="1"/>
</dbReference>
<name>A0A9X4RGR5_9CYAN</name>
<evidence type="ECO:0000256" key="6">
    <source>
        <dbReference type="ARBA" id="ARBA00022723"/>
    </source>
</evidence>
<dbReference type="PROSITE" id="PS50125">
    <property type="entry name" value="GUANYLATE_CYCLASE_2"/>
    <property type="match status" value="1"/>
</dbReference>
<dbReference type="InterPro" id="IPR001610">
    <property type="entry name" value="PAC"/>
</dbReference>
<feature type="domain" description="PAS" evidence="19">
    <location>
        <begin position="544"/>
        <end position="601"/>
    </location>
</feature>
<dbReference type="Pfam" id="PF13426">
    <property type="entry name" value="PAS_9"/>
    <property type="match status" value="1"/>
</dbReference>